<reference evidence="4" key="1">
    <citation type="submission" date="2017-09" db="EMBL/GenBank/DDBJ databases">
        <title>Depth-based differentiation of microbial function through sediment-hosted aquifers and enrichment of novel symbionts in the deep terrestrial subsurface.</title>
        <authorList>
            <person name="Probst A.J."/>
            <person name="Ladd B."/>
            <person name="Jarett J.K."/>
            <person name="Geller-Mcgrath D.E."/>
            <person name="Sieber C.M.K."/>
            <person name="Emerson J.B."/>
            <person name="Anantharaman K."/>
            <person name="Thomas B.C."/>
            <person name="Malmstrom R."/>
            <person name="Stieglmeier M."/>
            <person name="Klingl A."/>
            <person name="Woyke T."/>
            <person name="Ryan C.M."/>
            <person name="Banfield J.F."/>
        </authorList>
    </citation>
    <scope>NUCLEOTIDE SEQUENCE [LARGE SCALE GENOMIC DNA]</scope>
</reference>
<keyword evidence="1" id="KW-0472">Membrane</keyword>
<dbReference type="Pfam" id="PF04608">
    <property type="entry name" value="PgpA"/>
    <property type="match status" value="1"/>
</dbReference>
<keyword evidence="1" id="KW-0812">Transmembrane</keyword>
<dbReference type="InterPro" id="IPR036681">
    <property type="entry name" value="PgpA-like_sf"/>
</dbReference>
<dbReference type="Proteomes" id="UP000230405">
    <property type="component" value="Unassembled WGS sequence"/>
</dbReference>
<feature type="transmembrane region" description="Helical" evidence="1">
    <location>
        <begin position="25"/>
        <end position="43"/>
    </location>
</feature>
<evidence type="ECO:0000259" key="2">
    <source>
        <dbReference type="Pfam" id="PF04608"/>
    </source>
</evidence>
<gene>
    <name evidence="3" type="ORF">COX77_01320</name>
</gene>
<dbReference type="EMBL" id="PFPO01000023">
    <property type="protein sequence ID" value="PIZ99515.1"/>
    <property type="molecule type" value="Genomic_DNA"/>
</dbReference>
<feature type="domain" description="YutG/PgpA" evidence="2">
    <location>
        <begin position="30"/>
        <end position="82"/>
    </location>
</feature>
<dbReference type="SUPFAM" id="SSF101307">
    <property type="entry name" value="YutG-like"/>
    <property type="match status" value="1"/>
</dbReference>
<name>A0A2M7VFT6_9BACT</name>
<feature type="transmembrane region" description="Helical" evidence="1">
    <location>
        <begin position="49"/>
        <end position="78"/>
    </location>
</feature>
<organism evidence="3 4">
    <name type="scientific">Candidatus Komeilibacteria bacterium CG_4_10_14_0_2_um_filter_37_10</name>
    <dbReference type="NCBI Taxonomy" id="1974470"/>
    <lineage>
        <taxon>Bacteria</taxon>
        <taxon>Candidatus Komeiliibacteriota</taxon>
    </lineage>
</organism>
<dbReference type="GO" id="GO:0008962">
    <property type="term" value="F:phosphatidylglycerophosphatase activity"/>
    <property type="evidence" value="ECO:0007669"/>
    <property type="project" value="InterPro"/>
</dbReference>
<dbReference type="GO" id="GO:0006629">
    <property type="term" value="P:lipid metabolic process"/>
    <property type="evidence" value="ECO:0007669"/>
    <property type="project" value="InterPro"/>
</dbReference>
<proteinExistence type="predicted"/>
<accession>A0A2M7VFT6</accession>
<sequence length="102" mass="11409">MIVRVIKIEHSLIIQELIMKKIKDFLCVTVATGFFSGLIPLAPGTMGSILALLFFLIIPLTTTNVIYLIVVSIFLGLLTITRTEIWLGSSPDYRDGTRIRDQ</sequence>
<dbReference type="AlphaFoldDB" id="A0A2M7VFT6"/>
<evidence type="ECO:0000313" key="3">
    <source>
        <dbReference type="EMBL" id="PIZ99515.1"/>
    </source>
</evidence>
<keyword evidence="1" id="KW-1133">Transmembrane helix</keyword>
<comment type="caution">
    <text evidence="3">The sequence shown here is derived from an EMBL/GenBank/DDBJ whole genome shotgun (WGS) entry which is preliminary data.</text>
</comment>
<evidence type="ECO:0000256" key="1">
    <source>
        <dbReference type="SAM" id="Phobius"/>
    </source>
</evidence>
<dbReference type="InterPro" id="IPR007686">
    <property type="entry name" value="YutG/PgpA"/>
</dbReference>
<protein>
    <recommendedName>
        <fullName evidence="2">YutG/PgpA domain-containing protein</fullName>
    </recommendedName>
</protein>
<evidence type="ECO:0000313" key="4">
    <source>
        <dbReference type="Proteomes" id="UP000230405"/>
    </source>
</evidence>